<organism evidence="5 6">
    <name type="scientific">Bacillus rhizoplanae</name>
    <dbReference type="NCBI Taxonomy" id="2880966"/>
    <lineage>
        <taxon>Bacteria</taxon>
        <taxon>Bacillati</taxon>
        <taxon>Bacillota</taxon>
        <taxon>Bacilli</taxon>
        <taxon>Bacillales</taxon>
        <taxon>Bacillaceae</taxon>
        <taxon>Bacillus</taxon>
    </lineage>
</organism>
<feature type="coiled-coil region" evidence="1">
    <location>
        <begin position="741"/>
        <end position="782"/>
    </location>
</feature>
<evidence type="ECO:0000256" key="3">
    <source>
        <dbReference type="SAM" id="Phobius"/>
    </source>
</evidence>
<dbReference type="SUPFAM" id="SSF52540">
    <property type="entry name" value="P-loop containing nucleoside triphosphate hydrolases"/>
    <property type="match status" value="1"/>
</dbReference>
<gene>
    <name evidence="5" type="primary">yhaN</name>
    <name evidence="5" type="ORF">BACCIP111899_01125</name>
</gene>
<reference evidence="5 6" key="1">
    <citation type="submission" date="2021-10" db="EMBL/GenBank/DDBJ databases">
        <authorList>
            <person name="Criscuolo A."/>
        </authorList>
    </citation>
    <scope>NUCLEOTIDE SEQUENCE [LARGE SCALE GENOMIC DNA]</scope>
    <source>
        <strain evidence="6">CIP 111899</strain>
    </source>
</reference>
<sequence length="953" mass="111429">MRIEKLHIYGYGKLENVELNLSMLTVLYGENEAGKSTIRSFMKSILFGFPTRGQRRYEPKEGGKYGGAITVFTEEYGRLKIERLPKTAAGEVTVYFADGKTGGEDVLKQLLNGMNEQLFDSVFSFDMHGLQNIHHIGENDIGNYLFSASAVGSDGLLRLEKMLEKEMEQRFKPNGRKPEINVALQELKKLQDQLADWQGKIAAYEELVKKKKSIEERLTVIRTEQQEAGKRKQDYEVLEALQPLFLEKRACERFLEQHEGHTFPVDGLKRYEAVKARLEPLQLQEDALQKKLNAAQTEIEALQVNEELLQQDMYVEELRLQHMSYETALQEVRDLTGRISHIEEEIQDLQQQIGIVFEREDVLSFSTSLAMKETITQIMQQAKELEKRKQQLDERFKTGQEQLEEQEEAVNRLKAQTMSEEERERHLPKAQSAASQQRGQRQKRSNTAPQMNKAAMVLFVMNALLLLAGVLMDNRKLLFVGVFLLIGLVVLYVMYMGSASKGSELGGHESNEALELRYRLEKDDEVRKLLEREEFKLKQIERGYERVLSEYDEWENDLFQVNEQVKSYKEMYALPDHFTYAHILPAFERIEKMQQLYRELAKLQERKELQEDMISQFEHKLMKLTVSTERNVDTPSLFLYGMSKDVQKEKEKQLQKKQLEEKDAAWKEEQAAVQQQLHHFLEERQQLWDVTGAADEEAFLTAAKQAAQIEEKQQQLDRLIPQMDLLEGRLMTAALETGYRLEGYEEERQKEQEQLEQFMREEKELTNTLAALRLDISQLEDGRTYGDVLHEWELKKSQVREQVKKWAAYAAAKAVLTKTKKYYHEVQLPRILQKAEEYFVYLTGGKYVKVFSPDAEEPFIVEREDGLRFYSHELSQATAEQLYLSLRFALAHTFEGQYPFIIDDSFVHFDVLRTERTVHLMKELAKERQVIFFTCHKHLLSFFEEDEVQRLKQ</sequence>
<accession>A0ABM8Y879</accession>
<feature type="transmembrane region" description="Helical" evidence="3">
    <location>
        <begin position="477"/>
        <end position="495"/>
    </location>
</feature>
<feature type="compositionally biased region" description="Low complexity" evidence="2">
    <location>
        <begin position="429"/>
        <end position="439"/>
    </location>
</feature>
<evidence type="ECO:0000256" key="1">
    <source>
        <dbReference type="SAM" id="Coils"/>
    </source>
</evidence>
<protein>
    <recommendedName>
        <fullName evidence="4">YhaN AAA domain-containing protein</fullName>
    </recommendedName>
</protein>
<keyword evidence="3" id="KW-0472">Membrane</keyword>
<dbReference type="RefSeq" id="WP_230574187.1">
    <property type="nucleotide sequence ID" value="NZ_CAKJTI010000004.1"/>
</dbReference>
<keyword evidence="3" id="KW-0812">Transmembrane</keyword>
<feature type="coiled-coil region" evidence="1">
    <location>
        <begin position="649"/>
        <end position="676"/>
    </location>
</feature>
<evidence type="ECO:0000313" key="6">
    <source>
        <dbReference type="Proteomes" id="UP000789423"/>
    </source>
</evidence>
<keyword evidence="3" id="KW-1133">Transmembrane helix</keyword>
<keyword evidence="1" id="KW-0175">Coiled coil</keyword>
<dbReference type="PANTHER" id="PTHR41259">
    <property type="entry name" value="DOUBLE-STRAND BREAK REPAIR RAD50 ATPASE, PUTATIVE-RELATED"/>
    <property type="match status" value="1"/>
</dbReference>
<dbReference type="InterPro" id="IPR027417">
    <property type="entry name" value="P-loop_NTPase"/>
</dbReference>
<feature type="coiled-coil region" evidence="1">
    <location>
        <begin position="537"/>
        <end position="620"/>
    </location>
</feature>
<dbReference type="Proteomes" id="UP000789423">
    <property type="component" value="Unassembled WGS sequence"/>
</dbReference>
<dbReference type="EMBL" id="CAKJTI010000004">
    <property type="protein sequence ID" value="CAG9611953.1"/>
    <property type="molecule type" value="Genomic_DNA"/>
</dbReference>
<evidence type="ECO:0000259" key="4">
    <source>
        <dbReference type="Pfam" id="PF13514"/>
    </source>
</evidence>
<feature type="transmembrane region" description="Helical" evidence="3">
    <location>
        <begin position="451"/>
        <end position="471"/>
    </location>
</feature>
<dbReference type="PANTHER" id="PTHR41259:SF1">
    <property type="entry name" value="DOUBLE-STRAND BREAK REPAIR RAD50 ATPASE, PUTATIVE-RELATED"/>
    <property type="match status" value="1"/>
</dbReference>
<feature type="coiled-coil region" evidence="1">
    <location>
        <begin position="180"/>
        <end position="224"/>
    </location>
</feature>
<dbReference type="Gene3D" id="3.40.50.300">
    <property type="entry name" value="P-loop containing nucleotide triphosphate hydrolases"/>
    <property type="match status" value="2"/>
</dbReference>
<proteinExistence type="predicted"/>
<name>A0ABM8Y879_9BACI</name>
<dbReference type="InterPro" id="IPR038734">
    <property type="entry name" value="YhaN_AAA"/>
</dbReference>
<feature type="domain" description="YhaN AAA" evidence="4">
    <location>
        <begin position="1"/>
        <end position="196"/>
    </location>
</feature>
<feature type="region of interest" description="Disordered" evidence="2">
    <location>
        <begin position="400"/>
        <end position="447"/>
    </location>
</feature>
<dbReference type="Pfam" id="PF13514">
    <property type="entry name" value="AAA_27"/>
    <property type="match status" value="1"/>
</dbReference>
<evidence type="ECO:0000256" key="2">
    <source>
        <dbReference type="SAM" id="MobiDB-lite"/>
    </source>
</evidence>
<keyword evidence="6" id="KW-1185">Reference proteome</keyword>
<comment type="caution">
    <text evidence="5">The sequence shown here is derived from an EMBL/GenBank/DDBJ whole genome shotgun (WGS) entry which is preliminary data.</text>
</comment>
<evidence type="ECO:0000313" key="5">
    <source>
        <dbReference type="EMBL" id="CAG9611953.1"/>
    </source>
</evidence>